<proteinExistence type="predicted"/>
<evidence type="ECO:0008006" key="3">
    <source>
        <dbReference type="Google" id="ProtNLM"/>
    </source>
</evidence>
<name>A0AAV0WX64_9HEMI</name>
<comment type="caution">
    <text evidence="1">The sequence shown here is derived from an EMBL/GenBank/DDBJ whole genome shotgun (WGS) entry which is preliminary data.</text>
</comment>
<gene>
    <name evidence="1" type="ORF">MEUPH1_LOCUS15949</name>
</gene>
<evidence type="ECO:0000313" key="2">
    <source>
        <dbReference type="Proteomes" id="UP001160148"/>
    </source>
</evidence>
<accession>A0AAV0WX64</accession>
<protein>
    <recommendedName>
        <fullName evidence="3">HTH psq-type domain-containing protein</fullName>
    </recommendedName>
</protein>
<dbReference type="AlphaFoldDB" id="A0AAV0WX64"/>
<dbReference type="EMBL" id="CARXXK010000003">
    <property type="protein sequence ID" value="CAI6360674.1"/>
    <property type="molecule type" value="Genomic_DNA"/>
</dbReference>
<dbReference type="Proteomes" id="UP001160148">
    <property type="component" value="Unassembled WGS sequence"/>
</dbReference>
<evidence type="ECO:0000313" key="1">
    <source>
        <dbReference type="EMBL" id="CAI6360674.1"/>
    </source>
</evidence>
<keyword evidence="2" id="KW-1185">Reference proteome</keyword>
<organism evidence="1 2">
    <name type="scientific">Macrosiphum euphorbiae</name>
    <name type="common">potato aphid</name>
    <dbReference type="NCBI Taxonomy" id="13131"/>
    <lineage>
        <taxon>Eukaryota</taxon>
        <taxon>Metazoa</taxon>
        <taxon>Ecdysozoa</taxon>
        <taxon>Arthropoda</taxon>
        <taxon>Hexapoda</taxon>
        <taxon>Insecta</taxon>
        <taxon>Pterygota</taxon>
        <taxon>Neoptera</taxon>
        <taxon>Paraneoptera</taxon>
        <taxon>Hemiptera</taxon>
        <taxon>Sternorrhyncha</taxon>
        <taxon>Aphidomorpha</taxon>
        <taxon>Aphidoidea</taxon>
        <taxon>Aphididae</taxon>
        <taxon>Macrosiphini</taxon>
        <taxon>Macrosiphum</taxon>
    </lineage>
</organism>
<reference evidence="1 2" key="1">
    <citation type="submission" date="2023-01" db="EMBL/GenBank/DDBJ databases">
        <authorList>
            <person name="Whitehead M."/>
        </authorList>
    </citation>
    <scope>NUCLEOTIDE SEQUENCE [LARGE SCALE GENOMIC DNA]</scope>
</reference>
<sequence length="134" mass="15703">MSRKYIRTVRQKPYTQYSREQINAALADKMARMSYRDCAKKHCIPKTVLHRHFTFKAKNPGKHMKKQGGQCVLTNHTEKLIAESLITCSSWGYPLGIYDLRCIVKSYLDRKGKTVRQFKNNMPGPEFFIKPYKI</sequence>